<feature type="disulfide bond" evidence="6">
    <location>
        <begin position="471"/>
        <end position="562"/>
    </location>
</feature>
<name>A0A6J0C9A5_NEOLC</name>
<feature type="disulfide bond" evidence="6">
    <location>
        <begin position="366"/>
        <end position="403"/>
    </location>
</feature>
<keyword evidence="3" id="KW-0406">Ion transport</keyword>
<feature type="binding site" evidence="5">
    <location>
        <position position="418"/>
    </location>
    <ligand>
        <name>Fe(3+)</name>
        <dbReference type="ChEBI" id="CHEBI:29034"/>
        <label>1</label>
    </ligand>
</feature>
<keyword evidence="1" id="KW-0677">Repeat</keyword>
<evidence type="ECO:0000256" key="6">
    <source>
        <dbReference type="PIRSR" id="PIRSR002549-4"/>
    </source>
</evidence>
<dbReference type="KEGG" id="nlo:107226764"/>
<dbReference type="Pfam" id="PF00405">
    <property type="entry name" value="Transferrin"/>
    <property type="match status" value="2"/>
</dbReference>
<keyword evidence="3" id="KW-0410">Iron transport</keyword>
<evidence type="ECO:0000256" key="4">
    <source>
        <dbReference type="PIRSR" id="PIRSR002549-2"/>
    </source>
</evidence>
<feature type="domain" description="Transferrin-like" evidence="8">
    <location>
        <begin position="20"/>
        <end position="354"/>
    </location>
</feature>
<gene>
    <name evidence="10" type="primary">LOC107226764</name>
</gene>
<sequence>MRAVYLVFLFLGAVAAQEKYKLCATSAINPVTCVSLQRGESQVSCVIVENSSECAIKLNRGEVDFGIFTAEEALLAYNFYPSDSQVIAQLKHPERVNETHEFKTVAVVPSNFTAGNLDNLKQGGFCHPGFSKTQLWNDNILKWFEKKLYNQTCDSSLTTAENEAANLKNYFGKACRPGNWVSESSHDAALKQKYPELCAACDNTTACQYANTDNHGHIGALNCLLGGKGKVAYVALSYVQQYFDINNPVSSTNANTNTSILNSYRFLCTNGSLDQLNSTDPCSWLKQPWQMILARNDIAAALQEKLKGWLSTDSAVQDWTAALKSILEKETVVQYLPELKSLTAYLSDGRELATATSGCGSNIRWCTVNTEENNKCNWIAKAVSTHGIQPDVSCKPANSTFECLRDIASDSADIITIDSNYGHFARQVFNLSTVMYTETENDRNSVVIAVVREGTTYNVSSFATLKSRSACFPEFGGIAWLSFVNAARLNNVISNSCDVVTQVTSLLSSACAPGFGDGNHQNSTTGTTSSKLCSLCPVEANNSSCSANHSNIYYGDKGALECLKSGAGDVAFIEYLNLRDDIAAGVINASQYRVLCRNGSLSLYTGFQVDEQCALSITIDSEVMGRKNASAINTTDTVLALLKIEDWLGYRVETLRPIDVYGPFNGTKNLLFKDSTTGLETTNSTLKTVLAYKELFAHYESCTGSGSITVLASFSTILLLFLAHCL</sequence>
<feature type="disulfide bond" evidence="6">
    <location>
        <begin position="376"/>
        <end position="394"/>
    </location>
</feature>
<evidence type="ECO:0000313" key="10">
    <source>
        <dbReference type="RefSeq" id="XP_015523162.2"/>
    </source>
</evidence>
<organism evidence="10">
    <name type="scientific">Neodiprion lecontei</name>
    <name type="common">Redheaded pine sawfly</name>
    <dbReference type="NCBI Taxonomy" id="441921"/>
    <lineage>
        <taxon>Eukaryota</taxon>
        <taxon>Metazoa</taxon>
        <taxon>Ecdysozoa</taxon>
        <taxon>Arthropoda</taxon>
        <taxon>Hexapoda</taxon>
        <taxon>Insecta</taxon>
        <taxon>Pterygota</taxon>
        <taxon>Neoptera</taxon>
        <taxon>Endopterygota</taxon>
        <taxon>Hymenoptera</taxon>
        <taxon>Tenthredinoidea</taxon>
        <taxon>Diprionidae</taxon>
        <taxon>Diprioninae</taxon>
        <taxon>Neodiprion</taxon>
    </lineage>
</organism>
<dbReference type="InterPro" id="IPR016357">
    <property type="entry name" value="Transferrin"/>
</dbReference>
<dbReference type="PRINTS" id="PR00422">
    <property type="entry name" value="TRANSFERRIN"/>
</dbReference>
<dbReference type="RefSeq" id="XP_015523162.2">
    <property type="nucleotide sequence ID" value="XM_015667676.2"/>
</dbReference>
<proteinExistence type="inferred from homology"/>
<feature type="disulfide bond" evidence="6">
    <location>
        <begin position="126"/>
        <end position="223"/>
    </location>
</feature>
<keyword evidence="3 5" id="KW-0479">Metal-binding</keyword>
<dbReference type="GO" id="GO:0006826">
    <property type="term" value="P:iron ion transport"/>
    <property type="evidence" value="ECO:0007669"/>
    <property type="project" value="UniProtKB-KW"/>
</dbReference>
<evidence type="ECO:0000256" key="7">
    <source>
        <dbReference type="SAM" id="SignalP"/>
    </source>
</evidence>
<feature type="disulfide bond" evidence="6">
    <location>
        <begin position="511"/>
        <end position="536"/>
    </location>
</feature>
<dbReference type="PIRSF" id="PIRSF002549">
    <property type="entry name" value="Transferrin"/>
    <property type="match status" value="1"/>
</dbReference>
<feature type="disulfide bond" evidence="6">
    <location>
        <begin position="175"/>
        <end position="201"/>
    </location>
</feature>
<dbReference type="Gene3D" id="3.40.190.10">
    <property type="entry name" value="Periplasmic binding protein-like II"/>
    <property type="match status" value="3"/>
</dbReference>
<dbReference type="PROSITE" id="PS51408">
    <property type="entry name" value="TRANSFERRIN_LIKE_4"/>
    <property type="match status" value="2"/>
</dbReference>
<dbReference type="SUPFAM" id="SSF53850">
    <property type="entry name" value="Periplasmic binding protein-like II"/>
    <property type="match status" value="2"/>
</dbReference>
<dbReference type="OrthoDB" id="8183540at2759"/>
<dbReference type="GO" id="GO:0005615">
    <property type="term" value="C:extracellular space"/>
    <property type="evidence" value="ECO:0007669"/>
    <property type="project" value="InterPro"/>
</dbReference>
<evidence type="ECO:0000256" key="2">
    <source>
        <dbReference type="ARBA" id="ARBA00023157"/>
    </source>
</evidence>
<comment type="similarity">
    <text evidence="3">Belongs to the transferrin family.</text>
</comment>
<dbReference type="PANTHER" id="PTHR11485">
    <property type="entry name" value="TRANSFERRIN"/>
    <property type="match status" value="1"/>
</dbReference>
<protein>
    <recommendedName>
        <fullName evidence="3">Transferrin</fullName>
    </recommendedName>
</protein>
<comment type="function">
    <text evidence="3">Transferrins are iron binding transport proteins which bind Fe(3+) ion in association with the binding of an anion, usually bicarbonate.</text>
</comment>
<feature type="disulfide bond" evidence="6">
    <location>
        <begin position="33"/>
        <end position="45"/>
    </location>
</feature>
<accession>A0A6J0C9A5</accession>
<dbReference type="PANTHER" id="PTHR11485:SF57">
    <property type="entry name" value="TRANSFERRIN"/>
    <property type="match status" value="1"/>
</dbReference>
<feature type="binding site" evidence="4">
    <location>
        <position position="479"/>
    </location>
    <ligand>
        <name>hydrogencarbonate</name>
        <dbReference type="ChEBI" id="CHEBI:17544"/>
        <label>1</label>
    </ligand>
</feature>
<dbReference type="CDD" id="cd13529">
    <property type="entry name" value="PBP2_transferrin"/>
    <property type="match status" value="1"/>
</dbReference>
<dbReference type="SMART" id="SM00094">
    <property type="entry name" value="TR_FER"/>
    <property type="match status" value="1"/>
</dbReference>
<dbReference type="GeneID" id="107226764"/>
<feature type="domain" description="Transferrin-like" evidence="8">
    <location>
        <begin position="363"/>
        <end position="697"/>
    </location>
</feature>
<keyword evidence="9" id="KW-1185">Reference proteome</keyword>
<evidence type="ECO:0000256" key="1">
    <source>
        <dbReference type="ARBA" id="ARBA00022737"/>
    </source>
</evidence>
<feature type="disulfide bond" evidence="6">
    <location>
        <begin position="533"/>
        <end position="545"/>
    </location>
</feature>
<dbReference type="AlphaFoldDB" id="A0A6J0C9A5"/>
<reference evidence="10" key="1">
    <citation type="submission" date="2025-08" db="UniProtKB">
        <authorList>
            <consortium name="RefSeq"/>
        </authorList>
    </citation>
    <scope>IDENTIFICATION</scope>
    <source>
        <tissue evidence="10">Thorax and Abdomen</tissue>
    </source>
</reference>
<feature type="binding site" evidence="4">
    <location>
        <position position="132"/>
    </location>
    <ligand>
        <name>hydrogencarbonate</name>
        <dbReference type="ChEBI" id="CHEBI:17544"/>
        <label>1</label>
    </ligand>
</feature>
<keyword evidence="3" id="KW-0813">Transport</keyword>
<feature type="disulfide bond" evidence="6">
    <location>
        <begin position="268"/>
        <end position="282"/>
    </location>
</feature>
<dbReference type="GO" id="GO:0055037">
    <property type="term" value="C:recycling endosome"/>
    <property type="evidence" value="ECO:0007669"/>
    <property type="project" value="TreeGrafter"/>
</dbReference>
<evidence type="ECO:0000256" key="5">
    <source>
        <dbReference type="PIRSR" id="PIRSR002549-3"/>
    </source>
</evidence>
<feature type="signal peptide" evidence="7">
    <location>
        <begin position="1"/>
        <end position="16"/>
    </location>
</feature>
<evidence type="ECO:0000256" key="3">
    <source>
        <dbReference type="PIRNR" id="PIRNR002549"/>
    </source>
</evidence>
<dbReference type="InParanoid" id="A0A6J0C9A5"/>
<dbReference type="InterPro" id="IPR001156">
    <property type="entry name" value="Transferrin-like_dom"/>
</dbReference>
<feature type="disulfide bond" evidence="6">
    <location>
        <begin position="23"/>
        <end position="54"/>
    </location>
</feature>
<dbReference type="GO" id="GO:0046872">
    <property type="term" value="F:metal ion binding"/>
    <property type="evidence" value="ECO:0007669"/>
    <property type="project" value="UniProtKB-KW"/>
</dbReference>
<evidence type="ECO:0000259" key="8">
    <source>
        <dbReference type="PROSITE" id="PS51408"/>
    </source>
</evidence>
<feature type="chain" id="PRO_5046219277" description="Transferrin" evidence="7">
    <location>
        <begin position="17"/>
        <end position="726"/>
    </location>
</feature>
<evidence type="ECO:0000313" key="9">
    <source>
        <dbReference type="Proteomes" id="UP000829291"/>
    </source>
</evidence>
<feature type="disulfide bond" evidence="6">
    <location>
        <begin position="596"/>
        <end position="613"/>
    </location>
</feature>
<dbReference type="Proteomes" id="UP000829291">
    <property type="component" value="Chromosome 6"/>
</dbReference>
<keyword evidence="7" id="KW-0732">Signal</keyword>
<dbReference type="GO" id="GO:0005886">
    <property type="term" value="C:plasma membrane"/>
    <property type="evidence" value="ECO:0007669"/>
    <property type="project" value="TreeGrafter"/>
</dbReference>
<keyword evidence="3 5" id="KW-0408">Iron</keyword>
<feature type="disulfide bond" evidence="6">
    <location>
        <begin position="198"/>
        <end position="207"/>
    </location>
</feature>
<dbReference type="GO" id="GO:0005769">
    <property type="term" value="C:early endosome"/>
    <property type="evidence" value="ECO:0007669"/>
    <property type="project" value="TreeGrafter"/>
</dbReference>
<keyword evidence="2 6" id="KW-1015">Disulfide bond</keyword>